<evidence type="ECO:0000313" key="2">
    <source>
        <dbReference type="EMBL" id="CAB5240407.1"/>
    </source>
</evidence>
<evidence type="ECO:0000259" key="1">
    <source>
        <dbReference type="SMART" id="SM00507"/>
    </source>
</evidence>
<dbReference type="EMBL" id="CAFBSG010000010">
    <property type="protein sequence ID" value="CAB5240407.1"/>
    <property type="molecule type" value="Genomic_DNA"/>
</dbReference>
<dbReference type="InterPro" id="IPR003615">
    <property type="entry name" value="HNH_nuc"/>
</dbReference>
<accession>A0A6J7XX49</accession>
<feature type="domain" description="HNH nuclease" evidence="1">
    <location>
        <begin position="341"/>
        <end position="393"/>
    </location>
</feature>
<dbReference type="InterPro" id="IPR003870">
    <property type="entry name" value="DUF222"/>
</dbReference>
<reference evidence="2" key="1">
    <citation type="submission" date="2020-05" db="EMBL/GenBank/DDBJ databases">
        <authorList>
            <person name="Chiriac C."/>
            <person name="Salcher M."/>
            <person name="Ghai R."/>
            <person name="Kavagutti S V."/>
        </authorList>
    </citation>
    <scope>NUCLEOTIDE SEQUENCE</scope>
</reference>
<organism evidence="2">
    <name type="scientific">freshwater metagenome</name>
    <dbReference type="NCBI Taxonomy" id="449393"/>
    <lineage>
        <taxon>unclassified sequences</taxon>
        <taxon>metagenomes</taxon>
        <taxon>ecological metagenomes</taxon>
    </lineage>
</organism>
<dbReference type="AlphaFoldDB" id="A0A6J7XX49"/>
<dbReference type="Pfam" id="PF02720">
    <property type="entry name" value="DUF222"/>
    <property type="match status" value="1"/>
</dbReference>
<proteinExistence type="predicted"/>
<dbReference type="SMART" id="SM00507">
    <property type="entry name" value="HNHc"/>
    <property type="match status" value="1"/>
</dbReference>
<name>A0A6J7XX49_9ZZZZ</name>
<dbReference type="CDD" id="cd00085">
    <property type="entry name" value="HNHc"/>
    <property type="match status" value="1"/>
</dbReference>
<gene>
    <name evidence="2" type="ORF">UFOPK3554_00827</name>
</gene>
<protein>
    <submittedName>
        <fullName evidence="2">Unannotated protein</fullName>
    </submittedName>
</protein>
<dbReference type="Gene3D" id="1.10.30.50">
    <property type="match status" value="1"/>
</dbReference>
<sequence length="431" mass="46099">MTITHSDHSARVCQLLGATPGITTLAALVDIDPARLAPTACIDYLSALERQTSWLQALMHNAIVAVAGVQASRAQGIFEGIDDAEREDVASALRLSTGTAQIRIDVARTLVNHLPNTCSALAAGEISPAHATVIARETASAIRDGLGAAHIFQIEQSALAHAEFHTPAQVANKVRTTLAHLAPVEFEEACERASDSRRVSMYKESDGLATVIAILPAADAQIVMKAIENFIDVQSANEMTDTRNIDMKRADALTSMATWALSSAPSGIEHHRRPVSVNVTIDVQTLLGLAQNPAQLAGYGAIAPSVARALASDGKWRRFITDPQTGALLDYGRNSYEPPQALVDFLIARDRTCRFPGCHMAATKSDLDHAKSWDSGGETSPANLGALCRRHHRLKTHGGWMLESSADGACTWTSPLGKKYVVPARPMLEAV</sequence>